<evidence type="ECO:0000256" key="1">
    <source>
        <dbReference type="SAM" id="MobiDB-lite"/>
    </source>
</evidence>
<dbReference type="Proteomes" id="UP000439903">
    <property type="component" value="Unassembled WGS sequence"/>
</dbReference>
<feature type="region of interest" description="Disordered" evidence="1">
    <location>
        <begin position="610"/>
        <end position="656"/>
    </location>
</feature>
<name>A0A8H3WVQ2_GIGMA</name>
<dbReference type="EMBL" id="WTPW01003535">
    <property type="protein sequence ID" value="KAF0339060.1"/>
    <property type="molecule type" value="Genomic_DNA"/>
</dbReference>
<feature type="compositionally biased region" description="Polar residues" evidence="1">
    <location>
        <begin position="175"/>
        <end position="185"/>
    </location>
</feature>
<protein>
    <submittedName>
        <fullName evidence="2">Uncharacterized protein</fullName>
    </submittedName>
</protein>
<keyword evidence="3" id="KW-1185">Reference proteome</keyword>
<comment type="caution">
    <text evidence="2">The sequence shown here is derived from an EMBL/GenBank/DDBJ whole genome shotgun (WGS) entry which is preliminary data.</text>
</comment>
<feature type="region of interest" description="Disordered" evidence="1">
    <location>
        <begin position="374"/>
        <end position="473"/>
    </location>
</feature>
<accession>A0A8H3WVQ2</accession>
<sequence length="668" mass="78255">MDRHAHILDPTSTITQDIFEYIARHKEVPCLILETPNTEPEDQIAQIQEVQTLRKYAKDEIEEIDKDRKKWVKEREDEQLKISQDDGIHIPSGMTFEDPEINDLAQQLQGMALNVHRERLQNQAQRQLNQTLITDVNETLDRFEKAVFPEYTKKKEEKEAKKQTKGKKVPKPDGSTGQPEGSRASQPKLGTVIRQRLSDWEQEIKRADEFKDPKITEKFKYLRERLNRIENRFNYISSMTEEQIEDNLKNAEETLKVTIPRNTETKREAVYEYLRGLANTNDATIYQQRKKIKEIEEEYERDTSPAVTITKEQFARMTPWDQKNVLNDLIYGAAHSQNETIRQEHHNKHMELLTAQAEQMGEMITEQREIANEQRLRRAESAQRPNLKKPEKLPLPNKMYRDTYTTEQPFRERDDDDNESVRSDATDKTNTSWTGRIKLPSLPKSPISFKFPGNWTTTKQQQPHRPKTPSSLRNSVDIAQEELDEIFKTPNIDLEEGQALSPPKNRGFSPMRKQDKRTYITYDETPSMFDPKKLRQYTPSPLSKTISQPSHDEILNELESERFWNNPETSNKGEYYVPGGKIKTDITSKIPIQSSFKGKTYTQYMPKETLEQPLPSFFDDYQEDDKEEKEEGFGIPISEDEKPKEESDNEEETDLHIRLNHIHLLEES</sequence>
<gene>
    <name evidence="2" type="ORF">F8M41_016401</name>
</gene>
<reference evidence="2 3" key="1">
    <citation type="journal article" date="2019" name="Environ. Microbiol.">
        <title>At the nexus of three kingdoms: the genome of the mycorrhizal fungus Gigaspora margarita provides insights into plant, endobacterial and fungal interactions.</title>
        <authorList>
            <person name="Venice F."/>
            <person name="Ghignone S."/>
            <person name="Salvioli di Fossalunga A."/>
            <person name="Amselem J."/>
            <person name="Novero M."/>
            <person name="Xianan X."/>
            <person name="Sedzielewska Toro K."/>
            <person name="Morin E."/>
            <person name="Lipzen A."/>
            <person name="Grigoriev I.V."/>
            <person name="Henrissat B."/>
            <person name="Martin F.M."/>
            <person name="Bonfante P."/>
        </authorList>
    </citation>
    <scope>NUCLEOTIDE SEQUENCE [LARGE SCALE GENOMIC DNA]</scope>
    <source>
        <strain evidence="2 3">BEG34</strain>
    </source>
</reference>
<feature type="compositionally biased region" description="Basic and acidic residues" evidence="1">
    <location>
        <begin position="409"/>
        <end position="427"/>
    </location>
</feature>
<proteinExistence type="predicted"/>
<feature type="compositionally biased region" description="Acidic residues" evidence="1">
    <location>
        <begin position="620"/>
        <end position="630"/>
    </location>
</feature>
<feature type="region of interest" description="Disordered" evidence="1">
    <location>
        <begin position="154"/>
        <end position="191"/>
    </location>
</feature>
<evidence type="ECO:0000313" key="3">
    <source>
        <dbReference type="Proteomes" id="UP000439903"/>
    </source>
</evidence>
<dbReference type="AlphaFoldDB" id="A0A8H3WVQ2"/>
<organism evidence="2 3">
    <name type="scientific">Gigaspora margarita</name>
    <dbReference type="NCBI Taxonomy" id="4874"/>
    <lineage>
        <taxon>Eukaryota</taxon>
        <taxon>Fungi</taxon>
        <taxon>Fungi incertae sedis</taxon>
        <taxon>Mucoromycota</taxon>
        <taxon>Glomeromycotina</taxon>
        <taxon>Glomeromycetes</taxon>
        <taxon>Diversisporales</taxon>
        <taxon>Gigasporaceae</taxon>
        <taxon>Gigaspora</taxon>
    </lineage>
</organism>
<evidence type="ECO:0000313" key="2">
    <source>
        <dbReference type="EMBL" id="KAF0339060.1"/>
    </source>
</evidence>